<name>A0A445MYI2_9BACT</name>
<dbReference type="EMBL" id="OJIN01000165">
    <property type="protein sequence ID" value="SPD74584.1"/>
    <property type="molecule type" value="Genomic_DNA"/>
</dbReference>
<proteinExistence type="predicted"/>
<reference evidence="1" key="1">
    <citation type="submission" date="2018-01" db="EMBL/GenBank/DDBJ databases">
        <authorList>
            <person name="Regsiter A."/>
            <person name="William W."/>
        </authorList>
    </citation>
    <scope>NUCLEOTIDE SEQUENCE</scope>
    <source>
        <strain evidence="1">TRIP AH-1</strain>
    </source>
</reference>
<gene>
    <name evidence="1" type="ORF">PITCH_A250013</name>
</gene>
<sequence>MMRQDCTRRLSENALSPKLFVMPEKIILNISTISLR</sequence>
<evidence type="ECO:0000313" key="1">
    <source>
        <dbReference type="EMBL" id="SPD74584.1"/>
    </source>
</evidence>
<protein>
    <submittedName>
        <fullName evidence="1">Uncharacterized protein</fullName>
    </submittedName>
</protein>
<accession>A0A445MYI2</accession>
<organism evidence="1">
    <name type="scientific">uncultured Desulfobacterium sp</name>
    <dbReference type="NCBI Taxonomy" id="201089"/>
    <lineage>
        <taxon>Bacteria</taxon>
        <taxon>Pseudomonadati</taxon>
        <taxon>Thermodesulfobacteriota</taxon>
        <taxon>Desulfobacteria</taxon>
        <taxon>Desulfobacterales</taxon>
        <taxon>Desulfobacteriaceae</taxon>
        <taxon>Desulfobacterium</taxon>
        <taxon>environmental samples</taxon>
    </lineage>
</organism>
<dbReference type="AlphaFoldDB" id="A0A445MYI2"/>